<gene>
    <name evidence="4" type="ORF">E5676_scaffold145G00220</name>
    <name evidence="3" type="ORF">E6C27_scaffold128G003030</name>
</gene>
<organism evidence="4 6">
    <name type="scientific">Cucumis melo var. makuwa</name>
    <name type="common">Oriental melon</name>
    <dbReference type="NCBI Taxonomy" id="1194695"/>
    <lineage>
        <taxon>Eukaryota</taxon>
        <taxon>Viridiplantae</taxon>
        <taxon>Streptophyta</taxon>
        <taxon>Embryophyta</taxon>
        <taxon>Tracheophyta</taxon>
        <taxon>Spermatophyta</taxon>
        <taxon>Magnoliopsida</taxon>
        <taxon>eudicotyledons</taxon>
        <taxon>Gunneridae</taxon>
        <taxon>Pentapetalae</taxon>
        <taxon>rosids</taxon>
        <taxon>fabids</taxon>
        <taxon>Cucurbitales</taxon>
        <taxon>Cucurbitaceae</taxon>
        <taxon>Benincaseae</taxon>
        <taxon>Cucumis</taxon>
    </lineage>
</organism>
<dbReference type="Pfam" id="PF07727">
    <property type="entry name" value="RVT_2"/>
    <property type="match status" value="1"/>
</dbReference>
<reference evidence="5 6" key="1">
    <citation type="submission" date="2019-08" db="EMBL/GenBank/DDBJ databases">
        <title>Draft genome sequences of two oriental melons (Cucumis melo L. var makuwa).</title>
        <authorList>
            <person name="Kwon S.-Y."/>
        </authorList>
    </citation>
    <scope>NUCLEOTIDE SEQUENCE [LARGE SCALE GENOMIC DNA]</scope>
    <source>
        <strain evidence="6">cv. Chang Bougi</strain>
        <strain evidence="5">cv. SW 3</strain>
        <tissue evidence="4">Leaf</tissue>
    </source>
</reference>
<dbReference type="OrthoDB" id="418757at2759"/>
<evidence type="ECO:0000313" key="3">
    <source>
        <dbReference type="EMBL" id="KAA0041306.1"/>
    </source>
</evidence>
<dbReference type="Proteomes" id="UP000321947">
    <property type="component" value="Unassembled WGS sequence"/>
</dbReference>
<evidence type="ECO:0000313" key="5">
    <source>
        <dbReference type="Proteomes" id="UP000321393"/>
    </source>
</evidence>
<dbReference type="InterPro" id="IPR013103">
    <property type="entry name" value="RVT_2"/>
</dbReference>
<dbReference type="AlphaFoldDB" id="A0A5D3BUI9"/>
<comment type="caution">
    <text evidence="4">The sequence shown here is derived from an EMBL/GenBank/DDBJ whole genome shotgun (WGS) entry which is preliminary data.</text>
</comment>
<proteinExistence type="predicted"/>
<name>A0A5D3BUI9_CUCMM</name>
<dbReference type="EMBL" id="SSTD01015369">
    <property type="protein sequence ID" value="TYK02765.1"/>
    <property type="molecule type" value="Genomic_DNA"/>
</dbReference>
<accession>A0A5D3BUI9</accession>
<evidence type="ECO:0000259" key="2">
    <source>
        <dbReference type="Pfam" id="PF07727"/>
    </source>
</evidence>
<evidence type="ECO:0000313" key="6">
    <source>
        <dbReference type="Proteomes" id="UP000321947"/>
    </source>
</evidence>
<feature type="compositionally biased region" description="Polar residues" evidence="1">
    <location>
        <begin position="72"/>
        <end position="89"/>
    </location>
</feature>
<dbReference type="EMBL" id="SSTE01016683">
    <property type="protein sequence ID" value="KAA0041306.1"/>
    <property type="molecule type" value="Genomic_DNA"/>
</dbReference>
<dbReference type="STRING" id="1194695.A0A5D3BUI9"/>
<sequence>MKGCTYKKFSIEECTQVPTANATRTIRKAHEHWVKANEKARAYILASLSETFEFLMKIKGQKGEANVATSTRKFHRGSTSGTKYVPSSTDTKKWKKKNGSQGNKANSTATKTSKKAKAAKGIYFHYNQKGHWKRNCSMYLVEKKKDKQDRGGEDMDLKFQNYLMKCGIEPQLSAPDQPDGVKPKGCKWIYKRKGGADGKVQTFKTRLVTKGYTQVKRVDYEETFPPVAMLKSIRILLSIAAYFDYEISQMDIKTSFLNGNLEETIYMQQPKGFITPSQEQKVCVLTDITQWLAAQFQMKDLGEAQFVLGIQIFNDRKNKTLALSQESYIDKIVVKYSMQNSKRGLLPFRNEVTLFKESTMLCPKTPQEVEEIRHIPYASAIGSLKYVMLCTRPDICSTMGIVSSVFTLNGGVVVWRSIKEGCIADFTMEAVNVAACEAAKEAI</sequence>
<feature type="domain" description="Reverse transcriptase Ty1/copia-type" evidence="2">
    <location>
        <begin position="176"/>
        <end position="285"/>
    </location>
</feature>
<evidence type="ECO:0000313" key="4">
    <source>
        <dbReference type="EMBL" id="TYK02765.1"/>
    </source>
</evidence>
<dbReference type="Proteomes" id="UP000321393">
    <property type="component" value="Unassembled WGS sequence"/>
</dbReference>
<evidence type="ECO:0000256" key="1">
    <source>
        <dbReference type="SAM" id="MobiDB-lite"/>
    </source>
</evidence>
<protein>
    <submittedName>
        <fullName evidence="4">Polyprotein</fullName>
    </submittedName>
</protein>
<feature type="region of interest" description="Disordered" evidence="1">
    <location>
        <begin position="72"/>
        <end position="113"/>
    </location>
</feature>